<feature type="region of interest" description="Disordered" evidence="6">
    <location>
        <begin position="227"/>
        <end position="250"/>
    </location>
</feature>
<keyword evidence="5 7" id="KW-0472">Membrane</keyword>
<dbReference type="VEuPathDB" id="FungiDB:HMPREF1541_08950"/>
<evidence type="ECO:0000256" key="2">
    <source>
        <dbReference type="ARBA" id="ARBA00022692"/>
    </source>
</evidence>
<comment type="subcellular location">
    <subcellularLocation>
        <location evidence="1">Membrane</location>
        <topology evidence="1">Single-pass membrane protein</topology>
    </subcellularLocation>
</comment>
<dbReference type="GeneID" id="19976289"/>
<feature type="transmembrane region" description="Helical" evidence="7">
    <location>
        <begin position="163"/>
        <end position="181"/>
    </location>
</feature>
<evidence type="ECO:0000256" key="5">
    <source>
        <dbReference type="ARBA" id="ARBA00023136"/>
    </source>
</evidence>
<dbReference type="PANTHER" id="PTHR13605:SF4">
    <property type="entry name" value="ER MEMBRANE PROTEIN COMPLEX SUBUNIT 7"/>
    <property type="match status" value="1"/>
</dbReference>
<evidence type="ECO:0000256" key="8">
    <source>
        <dbReference type="SAM" id="SignalP"/>
    </source>
</evidence>
<feature type="signal peptide" evidence="8">
    <location>
        <begin position="1"/>
        <end position="19"/>
    </location>
</feature>
<dbReference type="EMBL" id="KB822725">
    <property type="protein sequence ID" value="ETN36672.1"/>
    <property type="molecule type" value="Genomic_DNA"/>
</dbReference>
<evidence type="ECO:0000256" key="3">
    <source>
        <dbReference type="ARBA" id="ARBA00022729"/>
    </source>
</evidence>
<dbReference type="InterPro" id="IPR019008">
    <property type="entry name" value="Beta_sandwich_EMC7"/>
</dbReference>
<protein>
    <recommendedName>
        <fullName evidence="9">ER membrane protein complex subunit 7 beta-sandwich domain-containing protein</fullName>
    </recommendedName>
</protein>
<evidence type="ECO:0000313" key="10">
    <source>
        <dbReference type="EMBL" id="ETN36672.1"/>
    </source>
</evidence>
<keyword evidence="11" id="KW-1185">Reference proteome</keyword>
<dbReference type="Proteomes" id="UP000030752">
    <property type="component" value="Unassembled WGS sequence"/>
</dbReference>
<organism evidence="10 11">
    <name type="scientific">Cyphellophora europaea (strain CBS 101466)</name>
    <name type="common">Phialophora europaea</name>
    <dbReference type="NCBI Taxonomy" id="1220924"/>
    <lineage>
        <taxon>Eukaryota</taxon>
        <taxon>Fungi</taxon>
        <taxon>Dikarya</taxon>
        <taxon>Ascomycota</taxon>
        <taxon>Pezizomycotina</taxon>
        <taxon>Eurotiomycetes</taxon>
        <taxon>Chaetothyriomycetidae</taxon>
        <taxon>Chaetothyriales</taxon>
        <taxon>Cyphellophoraceae</taxon>
        <taxon>Cyphellophora</taxon>
    </lineage>
</organism>
<evidence type="ECO:0000313" key="11">
    <source>
        <dbReference type="Proteomes" id="UP000030752"/>
    </source>
</evidence>
<dbReference type="STRING" id="1220924.W2RJJ6"/>
<dbReference type="HOGENOM" id="CLU_073620_0_0_1"/>
<dbReference type="OrthoDB" id="27095at2759"/>
<feature type="chain" id="PRO_5004823627" description="ER membrane protein complex subunit 7 beta-sandwich domain-containing protein" evidence="8">
    <location>
        <begin position="20"/>
        <end position="250"/>
    </location>
</feature>
<sequence>MKLTLALAAASQLLATSIAASIRINIPPSTLLPNPNALPASTHATLTSNSGPELKAILRKGNYLEFTSVPTVGSHLLNIYTRDYAIAPYRIDVALSPTDPSATEITGAFETYRGTQWSDHGVALTPGGKPTQSLVINAKVLSRKNFYETRAGFSVLSLLKNPMILMGVVALAFTFGMPKLMENMDPEMRAEYEEMQKKSPMGGIGRAMQGGGGGGSEGFDLAGFLAGNQASGTTGASKSGGSGDIRERKK</sequence>
<dbReference type="RefSeq" id="XP_008721490.1">
    <property type="nucleotide sequence ID" value="XM_008723268.1"/>
</dbReference>
<dbReference type="PANTHER" id="PTHR13605">
    <property type="entry name" value="ER MEMBRANE PROTEIN COMPLEX SUBUNIT 7"/>
    <property type="match status" value="1"/>
</dbReference>
<evidence type="ECO:0000259" key="9">
    <source>
        <dbReference type="Pfam" id="PF09430"/>
    </source>
</evidence>
<accession>W2RJJ6</accession>
<keyword evidence="4 7" id="KW-1133">Transmembrane helix</keyword>
<dbReference type="AlphaFoldDB" id="W2RJJ6"/>
<evidence type="ECO:0000256" key="7">
    <source>
        <dbReference type="SAM" id="Phobius"/>
    </source>
</evidence>
<name>W2RJJ6_CYPE1</name>
<reference evidence="10 11" key="1">
    <citation type="submission" date="2013-03" db="EMBL/GenBank/DDBJ databases">
        <title>The Genome Sequence of Phialophora europaea CBS 101466.</title>
        <authorList>
            <consortium name="The Broad Institute Genomics Platform"/>
            <person name="Cuomo C."/>
            <person name="de Hoog S."/>
            <person name="Gorbushina A."/>
            <person name="Walker B."/>
            <person name="Young S.K."/>
            <person name="Zeng Q."/>
            <person name="Gargeya S."/>
            <person name="Fitzgerald M."/>
            <person name="Haas B."/>
            <person name="Abouelleil A."/>
            <person name="Allen A.W."/>
            <person name="Alvarado L."/>
            <person name="Arachchi H.M."/>
            <person name="Berlin A.M."/>
            <person name="Chapman S.B."/>
            <person name="Gainer-Dewar J."/>
            <person name="Goldberg J."/>
            <person name="Griggs A."/>
            <person name="Gujja S."/>
            <person name="Hansen M."/>
            <person name="Howarth C."/>
            <person name="Imamovic A."/>
            <person name="Ireland A."/>
            <person name="Larimer J."/>
            <person name="McCowan C."/>
            <person name="Murphy C."/>
            <person name="Pearson M."/>
            <person name="Poon T.W."/>
            <person name="Priest M."/>
            <person name="Roberts A."/>
            <person name="Saif S."/>
            <person name="Shea T."/>
            <person name="Sisk P."/>
            <person name="Sykes S."/>
            <person name="Wortman J."/>
            <person name="Nusbaum C."/>
            <person name="Birren B."/>
        </authorList>
    </citation>
    <scope>NUCLEOTIDE SEQUENCE [LARGE SCALE GENOMIC DNA]</scope>
    <source>
        <strain evidence="10 11">CBS 101466</strain>
    </source>
</reference>
<evidence type="ECO:0000256" key="6">
    <source>
        <dbReference type="SAM" id="MobiDB-lite"/>
    </source>
</evidence>
<dbReference type="GO" id="GO:0072546">
    <property type="term" value="C:EMC complex"/>
    <property type="evidence" value="ECO:0007669"/>
    <property type="project" value="TreeGrafter"/>
</dbReference>
<evidence type="ECO:0000256" key="4">
    <source>
        <dbReference type="ARBA" id="ARBA00022989"/>
    </source>
</evidence>
<dbReference type="InParanoid" id="W2RJJ6"/>
<evidence type="ECO:0000256" key="1">
    <source>
        <dbReference type="ARBA" id="ARBA00004167"/>
    </source>
</evidence>
<dbReference type="InterPro" id="IPR039163">
    <property type="entry name" value="EMC7"/>
</dbReference>
<keyword evidence="3 8" id="KW-0732">Signal</keyword>
<dbReference type="eggNOG" id="KOG3306">
    <property type="taxonomic scope" value="Eukaryota"/>
</dbReference>
<gene>
    <name evidence="10" type="ORF">HMPREF1541_08950</name>
</gene>
<feature type="domain" description="ER membrane protein complex subunit 7 beta-sandwich" evidence="9">
    <location>
        <begin position="33"/>
        <end position="166"/>
    </location>
</feature>
<dbReference type="Pfam" id="PF09430">
    <property type="entry name" value="EMC7_beta-sandw"/>
    <property type="match status" value="1"/>
</dbReference>
<keyword evidence="2 7" id="KW-0812">Transmembrane</keyword>
<proteinExistence type="predicted"/>